<keyword evidence="2" id="KW-0012">Acyltransferase</keyword>
<gene>
    <name evidence="5" type="ORF">GPA26_01310</name>
</gene>
<dbReference type="Proteomes" id="UP000652074">
    <property type="component" value="Unassembled WGS sequence"/>
</dbReference>
<dbReference type="PANTHER" id="PTHR34069">
    <property type="entry name" value="3-OXOACYL-[ACYL-CARRIER-PROTEIN] SYNTHASE 3"/>
    <property type="match status" value="1"/>
</dbReference>
<dbReference type="InterPro" id="IPR022002">
    <property type="entry name" value="ChsH2_Znr"/>
</dbReference>
<dbReference type="Pfam" id="PF12172">
    <property type="entry name" value="zf-ChsH2"/>
    <property type="match status" value="1"/>
</dbReference>
<evidence type="ECO:0000259" key="4">
    <source>
        <dbReference type="Pfam" id="PF12172"/>
    </source>
</evidence>
<dbReference type="SUPFAM" id="SSF50249">
    <property type="entry name" value="Nucleic acid-binding proteins"/>
    <property type="match status" value="1"/>
</dbReference>
<dbReference type="Pfam" id="PF08541">
    <property type="entry name" value="ACP_syn_III_C"/>
    <property type="match status" value="1"/>
</dbReference>
<evidence type="ECO:0008006" key="7">
    <source>
        <dbReference type="Google" id="ProtNLM"/>
    </source>
</evidence>
<evidence type="ECO:0000313" key="6">
    <source>
        <dbReference type="Proteomes" id="UP000652074"/>
    </source>
</evidence>
<dbReference type="InterPro" id="IPR012340">
    <property type="entry name" value="NA-bd_OB-fold"/>
</dbReference>
<dbReference type="SUPFAM" id="SSF53901">
    <property type="entry name" value="Thiolase-like"/>
    <property type="match status" value="1"/>
</dbReference>
<dbReference type="Gene3D" id="3.40.47.10">
    <property type="match status" value="2"/>
</dbReference>
<accession>A0ABX1MGS6</accession>
<dbReference type="PANTHER" id="PTHR34069:SF2">
    <property type="entry name" value="BETA-KETOACYL-[ACYL-CARRIER-PROTEIN] SYNTHASE III"/>
    <property type="match status" value="1"/>
</dbReference>
<proteinExistence type="predicted"/>
<evidence type="ECO:0000313" key="5">
    <source>
        <dbReference type="EMBL" id="NMF87110.1"/>
    </source>
</evidence>
<dbReference type="InterPro" id="IPR013747">
    <property type="entry name" value="ACP_syn_III_C"/>
</dbReference>
<dbReference type="EMBL" id="WTVR01000002">
    <property type="protein sequence ID" value="NMF87110.1"/>
    <property type="molecule type" value="Genomic_DNA"/>
</dbReference>
<name>A0ABX1MGS6_9RHOO</name>
<dbReference type="InterPro" id="IPR016039">
    <property type="entry name" value="Thiolase-like"/>
</dbReference>
<comment type="caution">
    <text evidence="5">The sequence shown here is derived from an EMBL/GenBank/DDBJ whole genome shotgun (WGS) entry which is preliminary data.</text>
</comment>
<protein>
    <recommendedName>
        <fullName evidence="7">3-hydroxy-3-methylglutaryl CoA synthase</fullName>
    </recommendedName>
</protein>
<keyword evidence="1" id="KW-0808">Transferase</keyword>
<dbReference type="RefSeq" id="WP_169204562.1">
    <property type="nucleotide sequence ID" value="NZ_CP059560.1"/>
</dbReference>
<sequence>MNTNNGANIGAATDRGILAVGAYLPRLRLDRKSVAAGHRWMAPGLRGLAQGVRSMANWDEDAITMAVEAGRRALAAAQAPAPEMLTLASTTLPFADRLNAAVVASALSLPKALAASDCGGSLRAGSSALIRALQGSGGQQLLIASERRIPRPASTAELMVGDGAAALLVGEGEPIARLLGSASLTADFVDHFRESGRDGDYGWEERWVRDEGLSKLVPPVVKQALQAAGVDANRIDHFVMPEKLRKVGPMVAKKVGVRPETIVDPLFDRCGDTGAAHPLLMLARTLAKAGPGQTILVVQFGSGCDALVLETTDRATGSDTEPAWLDEGQVETNYLKYLSFTGQIELEWGMRAEMDNKTALSAAWRAEETVHGFSGGRCGECGTVQFPASRICVNPDCGAVDTQQPYRLADEPAKIRSFTCDWLSYKPCPPFMFGHVEFANAARVLMEFADCDPADLAVGVPLDMVFRIKEVDPMRGFRRYFWKAKPQLKAGE</sequence>
<keyword evidence="6" id="KW-1185">Reference proteome</keyword>
<organism evidence="5 6">
    <name type="scientific">Aromatoleum petrolei</name>
    <dbReference type="NCBI Taxonomy" id="76116"/>
    <lineage>
        <taxon>Bacteria</taxon>
        <taxon>Pseudomonadati</taxon>
        <taxon>Pseudomonadota</taxon>
        <taxon>Betaproteobacteria</taxon>
        <taxon>Rhodocyclales</taxon>
        <taxon>Rhodocyclaceae</taxon>
        <taxon>Aromatoleum</taxon>
    </lineage>
</organism>
<evidence type="ECO:0000256" key="2">
    <source>
        <dbReference type="ARBA" id="ARBA00023315"/>
    </source>
</evidence>
<dbReference type="CDD" id="cd00827">
    <property type="entry name" value="init_cond_enzymes"/>
    <property type="match status" value="1"/>
</dbReference>
<evidence type="ECO:0000259" key="3">
    <source>
        <dbReference type="Pfam" id="PF08541"/>
    </source>
</evidence>
<feature type="domain" description="Beta-ketoacyl-[acyl-carrier-protein] synthase III C-terminal" evidence="3">
    <location>
        <begin position="225"/>
        <end position="304"/>
    </location>
</feature>
<evidence type="ECO:0000256" key="1">
    <source>
        <dbReference type="ARBA" id="ARBA00022679"/>
    </source>
</evidence>
<reference evidence="5 6" key="1">
    <citation type="submission" date="2019-12" db="EMBL/GenBank/DDBJ databases">
        <title>Comparative genomics gives insights into the taxonomy of the Azoarcus-Aromatoleum group and reveals separate origins of nif in the plant-associated Azoarcus and non-plant-associated Aromatoleum sub-groups.</title>
        <authorList>
            <person name="Lafos M."/>
            <person name="Maluk M."/>
            <person name="Batista M."/>
            <person name="Junghare M."/>
            <person name="Carmona M."/>
            <person name="Faoro H."/>
            <person name="Cruz L.M."/>
            <person name="Battistoni F."/>
            <person name="De Souza E."/>
            <person name="Pedrosa F."/>
            <person name="Chen W.-M."/>
            <person name="Poole P.S."/>
            <person name="Dixon R.A."/>
            <person name="James E.K."/>
        </authorList>
    </citation>
    <scope>NUCLEOTIDE SEQUENCE [LARGE SCALE GENOMIC DNA]</scope>
    <source>
        <strain evidence="5 6">ToN1</strain>
    </source>
</reference>
<feature type="domain" description="ChsH2 rubredoxin-like zinc ribbon" evidence="4">
    <location>
        <begin position="373"/>
        <end position="399"/>
    </location>
</feature>